<feature type="domain" description="Putative glycogen debranching enzyme N-terminal" evidence="1">
    <location>
        <begin position="35"/>
        <end position="228"/>
    </location>
</feature>
<dbReference type="EMBL" id="NRSG01000282">
    <property type="protein sequence ID" value="MBK1661310.1"/>
    <property type="molecule type" value="Genomic_DNA"/>
</dbReference>
<proteinExistence type="predicted"/>
<dbReference type="Gene3D" id="1.50.10.10">
    <property type="match status" value="1"/>
</dbReference>
<dbReference type="Pfam" id="PF22422">
    <property type="entry name" value="MGH1-like_GH"/>
    <property type="match status" value="1"/>
</dbReference>
<name>A0ABS1D3X9_9PROT</name>
<dbReference type="InterPro" id="IPR054491">
    <property type="entry name" value="MGH1-like_GH"/>
</dbReference>
<comment type="caution">
    <text evidence="3">The sequence shown here is derived from an EMBL/GenBank/DDBJ whole genome shotgun (WGS) entry which is preliminary data.</text>
</comment>
<sequence>MVAQPPAATLQAEEGADAHSITANISLQEMRPRVLKGDDTFAVLNRNGDALPIPGGPEGLYHRDTRHLSRLELTLGGMKPLLLSSAVSDDGAVLTADLTNPDLPAQGDQPAVERDQVHLRRSKFLREGTCFERITVRNHAAVPVRIDVALHVAADFADLFEVRGEVRARRGTLHPPAAAQDAITLAYTGLDDVRRTTRLRFDPAPDRIAVDRAVFELALAPNERRTLLVEAHCDPAQDARDAPRGAFLRALWDDSRDRRAAQARAASVVSADTGFDEMLNRSLADLAMLSTRTPEGPFPYAGVPWFSTAFGRDSLVTAWLTLWLDPALSLGVLRHLAAMQATDFDAAADAEPGKILHETRCGEMAMLGEVPFRRYYGSIDSTPLFVALAGAYLDRTGDAEALRPLWPNLAAALRWIERHGDRDGDGFVEYGRMTEQGLANQGWKDSWDSVSHADGTLAKGPIALCEVQAYAYAAWLAGARIARALGRDAAEAAGFEAKAETLRTRFEASFWDEELGIYVLALDGEKRPCRVRSSNAGHVLLGGLASPDRAAAVARHLLDGSFHSGWGIRTLATTEARYNPMSYHNGSVWPHDTALIGLGLARYGHRAAAARLLEGLTHAAARLDLRRLPELFCGFPRRGGQGPTAYPVACAPQAWAAAAPIGLLGACLGLSFDPAARLVRLERPVLPPGLDRVLLRGLSLGGARIDVQLRRGAGDSVAMSVPGRSGEIGAVLLA</sequence>
<dbReference type="SUPFAM" id="SSF48208">
    <property type="entry name" value="Six-hairpin glycosidases"/>
    <property type="match status" value="1"/>
</dbReference>
<dbReference type="RefSeq" id="WP_133218619.1">
    <property type="nucleotide sequence ID" value="NZ_NRSG01000282.1"/>
</dbReference>
<dbReference type="Pfam" id="PF14742">
    <property type="entry name" value="GDE_N_bis"/>
    <property type="match status" value="1"/>
</dbReference>
<keyword evidence="4" id="KW-1185">Reference proteome</keyword>
<dbReference type="InterPro" id="IPR012341">
    <property type="entry name" value="6hp_glycosidase-like_sf"/>
</dbReference>
<evidence type="ECO:0000313" key="4">
    <source>
        <dbReference type="Proteomes" id="UP000697995"/>
    </source>
</evidence>
<protein>
    <submittedName>
        <fullName evidence="3">Amylo-alpha-1,6-glucosidase</fullName>
    </submittedName>
</protein>
<gene>
    <name evidence="3" type="ORF">CKO45_24170</name>
</gene>
<evidence type="ECO:0000259" key="2">
    <source>
        <dbReference type="Pfam" id="PF22422"/>
    </source>
</evidence>
<evidence type="ECO:0000313" key="3">
    <source>
        <dbReference type="EMBL" id="MBK1661310.1"/>
    </source>
</evidence>
<organism evidence="3 4">
    <name type="scientific">Paracraurococcus ruber</name>
    <dbReference type="NCBI Taxonomy" id="77675"/>
    <lineage>
        <taxon>Bacteria</taxon>
        <taxon>Pseudomonadati</taxon>
        <taxon>Pseudomonadota</taxon>
        <taxon>Alphaproteobacteria</taxon>
        <taxon>Acetobacterales</taxon>
        <taxon>Roseomonadaceae</taxon>
        <taxon>Paracraurococcus</taxon>
    </lineage>
</organism>
<dbReference type="Proteomes" id="UP000697995">
    <property type="component" value="Unassembled WGS sequence"/>
</dbReference>
<evidence type="ECO:0000259" key="1">
    <source>
        <dbReference type="Pfam" id="PF14742"/>
    </source>
</evidence>
<feature type="domain" description="Mannosylglycerate hydrolase MGH1-like glycoside hydrolase" evidence="2">
    <location>
        <begin position="379"/>
        <end position="621"/>
    </location>
</feature>
<accession>A0ABS1D3X9</accession>
<dbReference type="InterPro" id="IPR008928">
    <property type="entry name" value="6-hairpin_glycosidase_sf"/>
</dbReference>
<dbReference type="InterPro" id="IPR032856">
    <property type="entry name" value="GDE_N_bis"/>
</dbReference>
<reference evidence="3 4" key="1">
    <citation type="journal article" date="2020" name="Microorganisms">
        <title>Osmotic Adaptation and Compatible Solute Biosynthesis of Phototrophic Bacteria as Revealed from Genome Analyses.</title>
        <authorList>
            <person name="Imhoff J.F."/>
            <person name="Rahn T."/>
            <person name="Kunzel S."/>
            <person name="Keller A."/>
            <person name="Neulinger S.C."/>
        </authorList>
    </citation>
    <scope>NUCLEOTIDE SEQUENCE [LARGE SCALE GENOMIC DNA]</scope>
    <source>
        <strain evidence="3 4">DSM 15382</strain>
    </source>
</reference>